<dbReference type="InterPro" id="IPR003752">
    <property type="entry name" value="DiS_bond_form_DsbB/BdbC"/>
</dbReference>
<name>A0A2U8FVX7_9BURK</name>
<gene>
    <name evidence="7" type="ORF">DEH84_11090</name>
</gene>
<evidence type="ECO:0000256" key="3">
    <source>
        <dbReference type="ARBA" id="ARBA00022692"/>
    </source>
</evidence>
<keyword evidence="3 6" id="KW-0812">Transmembrane</keyword>
<keyword evidence="4 6" id="KW-1133">Transmembrane helix</keyword>
<dbReference type="GO" id="GO:0005886">
    <property type="term" value="C:plasma membrane"/>
    <property type="evidence" value="ECO:0007669"/>
    <property type="project" value="UniProtKB-SubCell"/>
</dbReference>
<dbReference type="SUPFAM" id="SSF158442">
    <property type="entry name" value="DsbB-like"/>
    <property type="match status" value="1"/>
</dbReference>
<dbReference type="GO" id="GO:0015035">
    <property type="term" value="F:protein-disulfide reductase activity"/>
    <property type="evidence" value="ECO:0007669"/>
    <property type="project" value="InterPro"/>
</dbReference>
<dbReference type="Proteomes" id="UP000244892">
    <property type="component" value="Chromosome"/>
</dbReference>
<dbReference type="PANTHER" id="PTHR36570">
    <property type="entry name" value="DISULFIDE BOND FORMATION PROTEIN B"/>
    <property type="match status" value="1"/>
</dbReference>
<keyword evidence="8" id="KW-1185">Reference proteome</keyword>
<sequence>MALPSRPLLAGLGAACALSVGFALYAQHQWGMEPCPWCILQRILFVAVAVLSLVGAALPAGWPRRAPALGGVLLSASGMAAALWQHFVAARTNSCALTLADKIISGLGLDTRWPEVFEVRASCADAAVNLIGVPFEFWSLALFAIAGLVLLTVAVTPARRA</sequence>
<evidence type="ECO:0000313" key="8">
    <source>
        <dbReference type="Proteomes" id="UP000244892"/>
    </source>
</evidence>
<keyword evidence="5 6" id="KW-0472">Membrane</keyword>
<evidence type="ECO:0000256" key="5">
    <source>
        <dbReference type="ARBA" id="ARBA00023136"/>
    </source>
</evidence>
<feature type="transmembrane region" description="Helical" evidence="6">
    <location>
        <begin position="39"/>
        <end position="59"/>
    </location>
</feature>
<accession>A0A2U8FVX7</accession>
<evidence type="ECO:0000313" key="7">
    <source>
        <dbReference type="EMBL" id="AWI55229.1"/>
    </source>
</evidence>
<evidence type="ECO:0000256" key="1">
    <source>
        <dbReference type="ARBA" id="ARBA00004651"/>
    </source>
</evidence>
<reference evidence="7 8" key="1">
    <citation type="submission" date="2018-05" db="EMBL/GenBank/DDBJ databases">
        <title>complete genome sequence of Aquabacterium olei NBRC 110486.</title>
        <authorList>
            <person name="Tang B."/>
            <person name="Chang J."/>
            <person name="Zhang L."/>
            <person name="Yang H."/>
        </authorList>
    </citation>
    <scope>NUCLEOTIDE SEQUENCE [LARGE SCALE GENOMIC DNA]</scope>
    <source>
        <strain evidence="7 8">NBRC 110486</strain>
    </source>
</reference>
<dbReference type="Gene3D" id="1.20.1550.10">
    <property type="entry name" value="DsbB-like"/>
    <property type="match status" value="1"/>
</dbReference>
<keyword evidence="2" id="KW-1003">Cell membrane</keyword>
<dbReference type="AlphaFoldDB" id="A0A2U8FVX7"/>
<dbReference type="OrthoDB" id="3711263at2"/>
<dbReference type="InterPro" id="IPR023380">
    <property type="entry name" value="DsbB-like_sf"/>
</dbReference>
<organism evidence="7 8">
    <name type="scientific">Aquabacterium olei</name>
    <dbReference type="NCBI Taxonomy" id="1296669"/>
    <lineage>
        <taxon>Bacteria</taxon>
        <taxon>Pseudomonadati</taxon>
        <taxon>Pseudomonadota</taxon>
        <taxon>Betaproteobacteria</taxon>
        <taxon>Burkholderiales</taxon>
        <taxon>Aquabacterium</taxon>
    </lineage>
</organism>
<evidence type="ECO:0000256" key="6">
    <source>
        <dbReference type="SAM" id="Phobius"/>
    </source>
</evidence>
<proteinExistence type="predicted"/>
<evidence type="ECO:0000256" key="2">
    <source>
        <dbReference type="ARBA" id="ARBA00022475"/>
    </source>
</evidence>
<dbReference type="KEGG" id="aon:DEH84_11090"/>
<feature type="transmembrane region" description="Helical" evidence="6">
    <location>
        <begin position="137"/>
        <end position="158"/>
    </location>
</feature>
<feature type="transmembrane region" description="Helical" evidence="6">
    <location>
        <begin position="66"/>
        <end position="84"/>
    </location>
</feature>
<dbReference type="EMBL" id="CP029210">
    <property type="protein sequence ID" value="AWI55229.1"/>
    <property type="molecule type" value="Genomic_DNA"/>
</dbReference>
<dbReference type="PANTHER" id="PTHR36570:SF3">
    <property type="entry name" value="DISULFIDE BOND FORMATION PROTEIN B"/>
    <property type="match status" value="1"/>
</dbReference>
<protein>
    <submittedName>
        <fullName evidence="7">Disulfide bond formation protein B</fullName>
    </submittedName>
</protein>
<dbReference type="InterPro" id="IPR050183">
    <property type="entry name" value="DsbB"/>
</dbReference>
<dbReference type="Pfam" id="PF02600">
    <property type="entry name" value="DsbB"/>
    <property type="match status" value="1"/>
</dbReference>
<dbReference type="GO" id="GO:0006457">
    <property type="term" value="P:protein folding"/>
    <property type="evidence" value="ECO:0007669"/>
    <property type="project" value="InterPro"/>
</dbReference>
<comment type="subcellular location">
    <subcellularLocation>
        <location evidence="1">Cell membrane</location>
        <topology evidence="1">Multi-pass membrane protein</topology>
    </subcellularLocation>
</comment>
<evidence type="ECO:0000256" key="4">
    <source>
        <dbReference type="ARBA" id="ARBA00022989"/>
    </source>
</evidence>